<dbReference type="Pfam" id="PF13561">
    <property type="entry name" value="adh_short_C2"/>
    <property type="match status" value="1"/>
</dbReference>
<dbReference type="PANTHER" id="PTHR42760">
    <property type="entry name" value="SHORT-CHAIN DEHYDROGENASES/REDUCTASES FAMILY MEMBER"/>
    <property type="match status" value="1"/>
</dbReference>
<dbReference type="Proteomes" id="UP001428817">
    <property type="component" value="Unassembled WGS sequence"/>
</dbReference>
<protein>
    <submittedName>
        <fullName evidence="3">SDR family oxidoreductase</fullName>
    </submittedName>
</protein>
<evidence type="ECO:0000313" key="3">
    <source>
        <dbReference type="EMBL" id="GAA5162040.1"/>
    </source>
</evidence>
<dbReference type="SUPFAM" id="SSF51735">
    <property type="entry name" value="NAD(P)-binding Rossmann-fold domains"/>
    <property type="match status" value="1"/>
</dbReference>
<dbReference type="PANTHER" id="PTHR42760:SF133">
    <property type="entry name" value="3-OXOACYL-[ACYL-CARRIER-PROTEIN] REDUCTASE"/>
    <property type="match status" value="1"/>
</dbReference>
<comment type="similarity">
    <text evidence="1">Belongs to the short-chain dehydrogenases/reductases (SDR) family.</text>
</comment>
<dbReference type="InterPro" id="IPR036291">
    <property type="entry name" value="NAD(P)-bd_dom_sf"/>
</dbReference>
<proteinExistence type="inferred from homology"/>
<organism evidence="3 4">
    <name type="scientific">Pseudonocardia eucalypti</name>
    <dbReference type="NCBI Taxonomy" id="648755"/>
    <lineage>
        <taxon>Bacteria</taxon>
        <taxon>Bacillati</taxon>
        <taxon>Actinomycetota</taxon>
        <taxon>Actinomycetes</taxon>
        <taxon>Pseudonocardiales</taxon>
        <taxon>Pseudonocardiaceae</taxon>
        <taxon>Pseudonocardia</taxon>
    </lineage>
</organism>
<dbReference type="InterPro" id="IPR002347">
    <property type="entry name" value="SDR_fam"/>
</dbReference>
<accession>A0ABP9QHK7</accession>
<dbReference type="PRINTS" id="PR00080">
    <property type="entry name" value="SDRFAMILY"/>
</dbReference>
<evidence type="ECO:0000313" key="4">
    <source>
        <dbReference type="Proteomes" id="UP001428817"/>
    </source>
</evidence>
<dbReference type="RefSeq" id="WP_221498811.1">
    <property type="nucleotide sequence ID" value="NZ_BAABJP010000026.1"/>
</dbReference>
<dbReference type="Gene3D" id="3.40.50.720">
    <property type="entry name" value="NAD(P)-binding Rossmann-like Domain"/>
    <property type="match status" value="1"/>
</dbReference>
<keyword evidence="2" id="KW-0560">Oxidoreductase</keyword>
<evidence type="ECO:0000256" key="1">
    <source>
        <dbReference type="ARBA" id="ARBA00006484"/>
    </source>
</evidence>
<dbReference type="EMBL" id="BAABJP010000026">
    <property type="protein sequence ID" value="GAA5162040.1"/>
    <property type="molecule type" value="Genomic_DNA"/>
</dbReference>
<reference evidence="4" key="1">
    <citation type="journal article" date="2019" name="Int. J. Syst. Evol. Microbiol.">
        <title>The Global Catalogue of Microorganisms (GCM) 10K type strain sequencing project: providing services to taxonomists for standard genome sequencing and annotation.</title>
        <authorList>
            <consortium name="The Broad Institute Genomics Platform"/>
            <consortium name="The Broad Institute Genome Sequencing Center for Infectious Disease"/>
            <person name="Wu L."/>
            <person name="Ma J."/>
        </authorList>
    </citation>
    <scope>NUCLEOTIDE SEQUENCE [LARGE SCALE GENOMIC DNA]</scope>
    <source>
        <strain evidence="4">JCM 18303</strain>
    </source>
</reference>
<comment type="caution">
    <text evidence="3">The sequence shown here is derived from an EMBL/GenBank/DDBJ whole genome shotgun (WGS) entry which is preliminary data.</text>
</comment>
<name>A0ABP9QHK7_9PSEU</name>
<gene>
    <name evidence="3" type="ORF">GCM10023321_46990</name>
</gene>
<dbReference type="PRINTS" id="PR00081">
    <property type="entry name" value="GDHRDH"/>
</dbReference>
<keyword evidence="4" id="KW-1185">Reference proteome</keyword>
<evidence type="ECO:0000256" key="2">
    <source>
        <dbReference type="ARBA" id="ARBA00023002"/>
    </source>
</evidence>
<sequence>MAAVTADLSTPDGARYVIDTAIAEIGGVDILVNNVGAGDADRLKLGGFLDADDNQWRDLFDLNLFSAVWASRAALPSLIDRRGVIVNVASINARVPATGPVGYSEAKAALVAFGKRLSEEFGPQGVRVNTVSPGPVGTGLWRDPEGFGAKVAASFGANHADFIAAMPETFGIASGRIAEPEEVAALITFLAFPTARSVLGADIVIDGGLVKTT</sequence>